<accession>A0ABR4EV63</accession>
<protein>
    <submittedName>
        <fullName evidence="1">Uncharacterized protein</fullName>
    </submittedName>
</protein>
<dbReference type="Proteomes" id="UP001600888">
    <property type="component" value="Unassembled WGS sequence"/>
</dbReference>
<gene>
    <name evidence="1" type="ORF">FJTKL_07116</name>
</gene>
<sequence length="136" mass="15059">MFLEPGQDWSPNTSWAPPPFEILNWSDCYAIGNFVAAAGLEQRFNRIPVNTTVPFARSLLPADWPDSPPSPATLLIWAWRWQNTTSPENAITGTAWSMASTFTRQVCAQLKVEGDPDLAGIGMMFTYYLIATMATA</sequence>
<organism evidence="1 2">
    <name type="scientific">Diaporthe vaccinii</name>
    <dbReference type="NCBI Taxonomy" id="105482"/>
    <lineage>
        <taxon>Eukaryota</taxon>
        <taxon>Fungi</taxon>
        <taxon>Dikarya</taxon>
        <taxon>Ascomycota</taxon>
        <taxon>Pezizomycotina</taxon>
        <taxon>Sordariomycetes</taxon>
        <taxon>Sordariomycetidae</taxon>
        <taxon>Diaporthales</taxon>
        <taxon>Diaporthaceae</taxon>
        <taxon>Diaporthe</taxon>
        <taxon>Diaporthe eres species complex</taxon>
    </lineage>
</organism>
<name>A0ABR4EV63_9PEZI</name>
<reference evidence="1 2" key="1">
    <citation type="submission" date="2024-03" db="EMBL/GenBank/DDBJ databases">
        <title>A high-quality draft genome sequence of Diaporthe vaccinii, a causative agent of upright dieback and viscid rot disease in cranberry plants.</title>
        <authorList>
            <person name="Sarrasin M."/>
            <person name="Lang B.F."/>
            <person name="Burger G."/>
        </authorList>
    </citation>
    <scope>NUCLEOTIDE SEQUENCE [LARGE SCALE GENOMIC DNA]</scope>
    <source>
        <strain evidence="1 2">IS7</strain>
    </source>
</reference>
<evidence type="ECO:0000313" key="2">
    <source>
        <dbReference type="Proteomes" id="UP001600888"/>
    </source>
</evidence>
<proteinExistence type="predicted"/>
<comment type="caution">
    <text evidence="1">The sequence shown here is derived from an EMBL/GenBank/DDBJ whole genome shotgun (WGS) entry which is preliminary data.</text>
</comment>
<dbReference type="EMBL" id="JBAWTH010000025">
    <property type="protein sequence ID" value="KAL2286342.1"/>
    <property type="molecule type" value="Genomic_DNA"/>
</dbReference>
<evidence type="ECO:0000313" key="1">
    <source>
        <dbReference type="EMBL" id="KAL2286342.1"/>
    </source>
</evidence>
<keyword evidence="2" id="KW-1185">Reference proteome</keyword>